<feature type="compositionally biased region" description="Basic and acidic residues" evidence="1">
    <location>
        <begin position="1"/>
        <end position="22"/>
    </location>
</feature>
<evidence type="ECO:0000313" key="2">
    <source>
        <dbReference type="EMBL" id="AKJ15658.1"/>
    </source>
</evidence>
<keyword evidence="3" id="KW-1185">Reference proteome</keyword>
<feature type="region of interest" description="Disordered" evidence="1">
    <location>
        <begin position="1"/>
        <end position="24"/>
    </location>
</feature>
<evidence type="ECO:0000256" key="1">
    <source>
        <dbReference type="SAM" id="MobiDB-lite"/>
    </source>
</evidence>
<organism evidence="2 3">
    <name type="scientific">Streptomyces incarnatus</name>
    <dbReference type="NCBI Taxonomy" id="665007"/>
    <lineage>
        <taxon>Bacteria</taxon>
        <taxon>Bacillati</taxon>
        <taxon>Actinomycetota</taxon>
        <taxon>Actinomycetes</taxon>
        <taxon>Kitasatosporales</taxon>
        <taxon>Streptomycetaceae</taxon>
        <taxon>Streptomyces</taxon>
    </lineage>
</organism>
<gene>
    <name evidence="2" type="ORF">ABB07_38035</name>
</gene>
<dbReference type="InterPro" id="IPR008995">
    <property type="entry name" value="Mo/tungstate-bd_C_term_dom"/>
</dbReference>
<dbReference type="SUPFAM" id="SSF50331">
    <property type="entry name" value="MOP-like"/>
    <property type="match status" value="1"/>
</dbReference>
<name>A0ABM5TXA0_9ACTN</name>
<reference evidence="2 3" key="1">
    <citation type="journal article" date="2015" name="ISME J.">
        <title>Draft Genome Sequence of Streptomyces incarnatus NRRL8089, which Produces the Nucleoside Antibiotic Sinefungin.</title>
        <authorList>
            <person name="Oshima K."/>
            <person name="Hattori M."/>
            <person name="Shimizu H."/>
            <person name="Fukuda K."/>
            <person name="Nemoto M."/>
            <person name="Inagaki K."/>
            <person name="Tamura T."/>
        </authorList>
    </citation>
    <scope>NUCLEOTIDE SEQUENCE [LARGE SCALE GENOMIC DNA]</scope>
    <source>
        <strain evidence="2 3">NRRL 8089</strain>
    </source>
</reference>
<accession>A0ABM5TXA0</accession>
<evidence type="ECO:0008006" key="4">
    <source>
        <dbReference type="Google" id="ProtNLM"/>
    </source>
</evidence>
<sequence>QDTERAGTDHEEAPRAGVERAPQRIVSGRSDERFALGGGTLSIAWDVPRNPTGIQIGVRPGYVKVVPESGPNTFPGRLRGVSDHGAQRVLEVAGQLVRTKTPREEGVPVGEEVLVHLPRTMVLPCVDGRLVLRS</sequence>
<protein>
    <recommendedName>
        <fullName evidence="4">ABC transporter ATP-binding protein</fullName>
    </recommendedName>
</protein>
<dbReference type="Proteomes" id="UP000035366">
    <property type="component" value="Chromosome"/>
</dbReference>
<evidence type="ECO:0000313" key="3">
    <source>
        <dbReference type="Proteomes" id="UP000035366"/>
    </source>
</evidence>
<proteinExistence type="predicted"/>
<feature type="non-terminal residue" evidence="2">
    <location>
        <position position="1"/>
    </location>
</feature>
<dbReference type="EMBL" id="CP011497">
    <property type="protein sequence ID" value="AKJ15658.1"/>
    <property type="molecule type" value="Genomic_DNA"/>
</dbReference>